<evidence type="ECO:0000313" key="3">
    <source>
        <dbReference type="EMBL" id="RVU35524.1"/>
    </source>
</evidence>
<dbReference type="OrthoDB" id="9814618at2"/>
<dbReference type="GO" id="GO:0009055">
    <property type="term" value="F:electron transfer activity"/>
    <property type="evidence" value="ECO:0007669"/>
    <property type="project" value="TreeGrafter"/>
</dbReference>
<dbReference type="RefSeq" id="WP_127699607.1">
    <property type="nucleotide sequence ID" value="NZ_SACS01000014.1"/>
</dbReference>
<dbReference type="SUPFAM" id="SSF52833">
    <property type="entry name" value="Thioredoxin-like"/>
    <property type="match status" value="1"/>
</dbReference>
<dbReference type="PROSITE" id="PS51354">
    <property type="entry name" value="GLUTAREDOXIN_2"/>
    <property type="match status" value="1"/>
</dbReference>
<dbReference type="GO" id="GO:0045454">
    <property type="term" value="P:cell redox homeostasis"/>
    <property type="evidence" value="ECO:0007669"/>
    <property type="project" value="TreeGrafter"/>
</dbReference>
<keyword evidence="1" id="KW-1133">Transmembrane helix</keyword>
<reference evidence="3 4" key="1">
    <citation type="submission" date="2019-01" db="EMBL/GenBank/DDBJ databases">
        <authorList>
            <person name="Chen W.-M."/>
        </authorList>
    </citation>
    <scope>NUCLEOTIDE SEQUENCE [LARGE SCALE GENOMIC DNA]</scope>
    <source>
        <strain evidence="3 4">KYPC3</strain>
    </source>
</reference>
<evidence type="ECO:0000259" key="2">
    <source>
        <dbReference type="Pfam" id="PF00462"/>
    </source>
</evidence>
<dbReference type="InterPro" id="IPR051548">
    <property type="entry name" value="Grx-like_ET"/>
</dbReference>
<feature type="domain" description="Glutaredoxin" evidence="2">
    <location>
        <begin position="56"/>
        <end position="114"/>
    </location>
</feature>
<keyword evidence="1" id="KW-0812">Transmembrane</keyword>
<gene>
    <name evidence="3" type="ORF">EOE67_13065</name>
</gene>
<dbReference type="PANTHER" id="PTHR34386">
    <property type="entry name" value="GLUTAREDOXIN"/>
    <property type="match status" value="1"/>
</dbReference>
<keyword evidence="4" id="KW-1185">Reference proteome</keyword>
<sequence>MNLPTLKGLLAPVLMTALGFGIGIGALYSWQYLNRPATVFEIETSAHFATTDKALILYSASWCEYCQKVKNYLDQHQVVFENRDIESADPAIQQLFQSLGATGIPQILIGNKVIRGADLEALEDELKKRQLL</sequence>
<proteinExistence type="predicted"/>
<dbReference type="EMBL" id="SACS01000014">
    <property type="protein sequence ID" value="RVU35524.1"/>
    <property type="molecule type" value="Genomic_DNA"/>
</dbReference>
<organism evidence="3 4">
    <name type="scientific">Rheinheimera riviphila</name>
    <dbReference type="NCBI Taxonomy" id="1834037"/>
    <lineage>
        <taxon>Bacteria</taxon>
        <taxon>Pseudomonadati</taxon>
        <taxon>Pseudomonadota</taxon>
        <taxon>Gammaproteobacteria</taxon>
        <taxon>Chromatiales</taxon>
        <taxon>Chromatiaceae</taxon>
        <taxon>Rheinheimera</taxon>
    </lineage>
</organism>
<dbReference type="InterPro" id="IPR036249">
    <property type="entry name" value="Thioredoxin-like_sf"/>
</dbReference>
<dbReference type="CDD" id="cd02976">
    <property type="entry name" value="NrdH"/>
    <property type="match status" value="1"/>
</dbReference>
<feature type="transmembrane region" description="Helical" evidence="1">
    <location>
        <begin position="6"/>
        <end position="28"/>
    </location>
</feature>
<dbReference type="Proteomes" id="UP000283077">
    <property type="component" value="Unassembled WGS sequence"/>
</dbReference>
<accession>A0A437QLX9</accession>
<name>A0A437QLX9_9GAMM</name>
<keyword evidence="1" id="KW-0472">Membrane</keyword>
<dbReference type="Pfam" id="PF00462">
    <property type="entry name" value="Glutaredoxin"/>
    <property type="match status" value="1"/>
</dbReference>
<dbReference type="InterPro" id="IPR002109">
    <property type="entry name" value="Glutaredoxin"/>
</dbReference>
<dbReference type="Gene3D" id="3.40.30.10">
    <property type="entry name" value="Glutaredoxin"/>
    <property type="match status" value="1"/>
</dbReference>
<dbReference type="AlphaFoldDB" id="A0A437QLX9"/>
<evidence type="ECO:0000256" key="1">
    <source>
        <dbReference type="SAM" id="Phobius"/>
    </source>
</evidence>
<protein>
    <submittedName>
        <fullName evidence="3">Glutaredoxin family protein</fullName>
    </submittedName>
</protein>
<comment type="caution">
    <text evidence="3">The sequence shown here is derived from an EMBL/GenBank/DDBJ whole genome shotgun (WGS) entry which is preliminary data.</text>
</comment>
<evidence type="ECO:0000313" key="4">
    <source>
        <dbReference type="Proteomes" id="UP000283077"/>
    </source>
</evidence>
<dbReference type="PANTHER" id="PTHR34386:SF1">
    <property type="entry name" value="GLUTAREDOXIN-LIKE PROTEIN NRDH"/>
    <property type="match status" value="1"/>
</dbReference>